<evidence type="ECO:0000256" key="1">
    <source>
        <dbReference type="ARBA" id="ARBA00007692"/>
    </source>
</evidence>
<keyword evidence="2" id="KW-0806">Transcription termination</keyword>
<evidence type="ECO:0000313" key="5">
    <source>
        <dbReference type="Proteomes" id="UP000737018"/>
    </source>
</evidence>
<dbReference type="FunFam" id="1.25.70.10:FF:000001">
    <property type="entry name" value="Mitochondrial transcription termination factor-like"/>
    <property type="match status" value="1"/>
</dbReference>
<accession>A0A8J4S3Y0</accession>
<proteinExistence type="inferred from homology"/>
<keyword evidence="5" id="KW-1185">Reference proteome</keyword>
<dbReference type="GO" id="GO:0006353">
    <property type="term" value="P:DNA-templated transcription termination"/>
    <property type="evidence" value="ECO:0007669"/>
    <property type="project" value="UniProtKB-KW"/>
</dbReference>
<keyword evidence="3" id="KW-0809">Transit peptide</keyword>
<protein>
    <submittedName>
        <fullName evidence="4">Uncharacterized protein</fullName>
    </submittedName>
</protein>
<dbReference type="OrthoDB" id="637682at2759"/>
<organism evidence="4 5">
    <name type="scientific">Castanea mollissima</name>
    <name type="common">Chinese chestnut</name>
    <dbReference type="NCBI Taxonomy" id="60419"/>
    <lineage>
        <taxon>Eukaryota</taxon>
        <taxon>Viridiplantae</taxon>
        <taxon>Streptophyta</taxon>
        <taxon>Embryophyta</taxon>
        <taxon>Tracheophyta</taxon>
        <taxon>Spermatophyta</taxon>
        <taxon>Magnoliopsida</taxon>
        <taxon>eudicotyledons</taxon>
        <taxon>Gunneridae</taxon>
        <taxon>Pentapetalae</taxon>
        <taxon>rosids</taxon>
        <taxon>fabids</taxon>
        <taxon>Fagales</taxon>
        <taxon>Fagaceae</taxon>
        <taxon>Castanea</taxon>
    </lineage>
</organism>
<dbReference type="AlphaFoldDB" id="A0A8J4S3Y0"/>
<dbReference type="InterPro" id="IPR003690">
    <property type="entry name" value="MTERF"/>
</dbReference>
<comment type="similarity">
    <text evidence="1">Belongs to the mTERF family.</text>
</comment>
<comment type="caution">
    <text evidence="4">The sequence shown here is derived from an EMBL/GenBank/DDBJ whole genome shotgun (WGS) entry which is preliminary data.</text>
</comment>
<dbReference type="PANTHER" id="PTHR13068:SF120">
    <property type="entry name" value="TRANSCRIPTION TERMINATION FACTOR MTERF2, CHLOROPLASTIC-LIKE ISOFORM X1"/>
    <property type="match status" value="1"/>
</dbReference>
<dbReference type="InterPro" id="IPR038538">
    <property type="entry name" value="MTERF_sf"/>
</dbReference>
<keyword evidence="2" id="KW-0805">Transcription regulation</keyword>
<dbReference type="SMART" id="SM00733">
    <property type="entry name" value="Mterf"/>
    <property type="match status" value="7"/>
</dbReference>
<dbReference type="EMBL" id="JRKL02000009">
    <property type="protein sequence ID" value="KAF3976658.1"/>
    <property type="molecule type" value="Genomic_DNA"/>
</dbReference>
<evidence type="ECO:0000313" key="4">
    <source>
        <dbReference type="EMBL" id="KAF3976658.1"/>
    </source>
</evidence>
<evidence type="ECO:0000256" key="2">
    <source>
        <dbReference type="ARBA" id="ARBA00022472"/>
    </source>
</evidence>
<dbReference type="Pfam" id="PF02536">
    <property type="entry name" value="mTERF"/>
    <property type="match status" value="2"/>
</dbReference>
<sequence>MKRPTLYLFNAHKIFKPKLEFFRSLGLSELEIAKILSTEPYILERSLENQIIPCVQELRRILGNDENVLKAIKACYWVLECNVEKVLQPNVSMLVSRGVPMSLILKMFLIQPKSMLMKTHRFGEIVDEVMKLGFDPNNLLFVLAIRSMAVMSKSLWEQKVEAFKSFGLSNDEIYAAFKKQPMCMIASESKIRKLMSFFVNKLNMTPSMISKNPNLLLLSLEKRIIPRCSVLHLLISKGLVKEETSIVNVFRMTE</sequence>
<dbReference type="Gene3D" id="1.25.70.10">
    <property type="entry name" value="Transcription termination factor 3, mitochondrial"/>
    <property type="match status" value="1"/>
</dbReference>
<gene>
    <name evidence="4" type="ORF">CMV_000199</name>
</gene>
<reference evidence="4" key="1">
    <citation type="submission" date="2020-03" db="EMBL/GenBank/DDBJ databases">
        <title>Castanea mollissima Vanexum genome sequencing.</title>
        <authorList>
            <person name="Staton M."/>
        </authorList>
    </citation>
    <scope>NUCLEOTIDE SEQUENCE</scope>
    <source>
        <tissue evidence="4">Leaf</tissue>
    </source>
</reference>
<dbReference type="GO" id="GO:0003676">
    <property type="term" value="F:nucleic acid binding"/>
    <property type="evidence" value="ECO:0007669"/>
    <property type="project" value="InterPro"/>
</dbReference>
<evidence type="ECO:0000256" key="3">
    <source>
        <dbReference type="ARBA" id="ARBA00022946"/>
    </source>
</evidence>
<keyword evidence="2" id="KW-0804">Transcription</keyword>
<dbReference type="Proteomes" id="UP000737018">
    <property type="component" value="Unassembled WGS sequence"/>
</dbReference>
<name>A0A8J4S3Y0_9ROSI</name>
<dbReference type="PANTHER" id="PTHR13068">
    <property type="entry name" value="CGI-12 PROTEIN-RELATED"/>
    <property type="match status" value="1"/>
</dbReference>